<accession>A0A813Z695</accession>
<dbReference type="SUPFAM" id="SSF56112">
    <property type="entry name" value="Protein kinase-like (PK-like)"/>
    <property type="match status" value="1"/>
</dbReference>
<dbReference type="InterPro" id="IPR000433">
    <property type="entry name" value="Znf_ZZ"/>
</dbReference>
<dbReference type="Gene3D" id="3.30.60.90">
    <property type="match status" value="2"/>
</dbReference>
<dbReference type="InterPro" id="IPR020635">
    <property type="entry name" value="Tyr_kinase_cat_dom"/>
</dbReference>
<dbReference type="GO" id="GO:0008270">
    <property type="term" value="F:zinc ion binding"/>
    <property type="evidence" value="ECO:0007669"/>
    <property type="project" value="UniProtKB-KW"/>
</dbReference>
<evidence type="ECO:0000256" key="4">
    <source>
        <dbReference type="PROSITE-ProRule" id="PRU00228"/>
    </source>
</evidence>
<comment type="caution">
    <text evidence="8">The sequence shown here is derived from an EMBL/GenBank/DDBJ whole genome shotgun (WGS) entry which is preliminary data.</text>
</comment>
<gene>
    <name evidence="8" type="ORF">RFH988_LOCUS8641</name>
</gene>
<dbReference type="InterPro" id="IPR000719">
    <property type="entry name" value="Prot_kinase_dom"/>
</dbReference>
<dbReference type="Pfam" id="PF00569">
    <property type="entry name" value="ZZ"/>
    <property type="match status" value="2"/>
</dbReference>
<dbReference type="PANTHER" id="PTHR44329">
    <property type="entry name" value="SERINE/THREONINE-PROTEIN KINASE TNNI3K-RELATED"/>
    <property type="match status" value="1"/>
</dbReference>
<dbReference type="PROSITE" id="PS50011">
    <property type="entry name" value="PROTEIN_KINASE_DOM"/>
    <property type="match status" value="1"/>
</dbReference>
<feature type="domain" description="ZZ-type" evidence="7">
    <location>
        <begin position="244"/>
        <end position="300"/>
    </location>
</feature>
<dbReference type="AlphaFoldDB" id="A0A813Z695"/>
<dbReference type="SMART" id="SM00219">
    <property type="entry name" value="TyrKc"/>
    <property type="match status" value="1"/>
</dbReference>
<evidence type="ECO:0000256" key="2">
    <source>
        <dbReference type="ARBA" id="ARBA00022771"/>
    </source>
</evidence>
<keyword evidence="2 4" id="KW-0863">Zinc-finger</keyword>
<dbReference type="PROSITE" id="PS00109">
    <property type="entry name" value="PROTEIN_KINASE_TYR"/>
    <property type="match status" value="1"/>
</dbReference>
<dbReference type="InterPro" id="IPR011009">
    <property type="entry name" value="Kinase-like_dom_sf"/>
</dbReference>
<dbReference type="PROSITE" id="PS01357">
    <property type="entry name" value="ZF_ZZ_1"/>
    <property type="match status" value="1"/>
</dbReference>
<sequence length="632" mass="71500">MFRRFMEKSAAMSAKPVDSSEEQCCLIRWSDKNGFQIVPQKQIKAPPASIILYKTYTVDIDGSERKGTVILKGTKRDCESLLYNVGPATSTNEAAKKTERPKISSNQQFQTASSTASDILADVKEESNNNEQDEAAIRSAALMKLLQLIIVGSSANDDDNGEAHKVRCAACDTYPIRSDRYKCLNCEKLNLCARCFERRRESENHKSGHAFVHFKSPGELFGRSVTDDDVTLVKLKEVYGNDIHESISCDGCQSQSIKGLRFKCDTCPNYDLCQRCLERKATTQTHTSSHPLVVIPRQAIQQIPVEDIQLGDELGSGAFGSVYKAKWISKKHPVACKVITVRNSSDADRLEKSFLKEIAAYAELSGAYILKTYGFTASRYGQGKRYMLVMEYMSRGNLTNLIKEKGDKISLRRKLDMAMNIASGMRKIHEHRMIHRDIRSDNILVNENYVAKIGDMGIARVIDPLNQHTQIGCVPYMPPEFYRGTYDQKLDIFTFGLTLNEFFTSKQHIFQMLASNKIAFQEESPIFSDLIARCTADDPKRRPTAIEIEKTLDLYITGFNEIILKKHPSYINLSTEDKNEIFIAFYQKFHPPATEFIRKKFPSEFLDNPENAPGVKVDKNAANEIRIECPIQ</sequence>
<feature type="domain" description="Protein kinase" evidence="6">
    <location>
        <begin position="308"/>
        <end position="556"/>
    </location>
</feature>
<dbReference type="Proteomes" id="UP000663882">
    <property type="component" value="Unassembled WGS sequence"/>
</dbReference>
<evidence type="ECO:0000313" key="9">
    <source>
        <dbReference type="Proteomes" id="UP000663882"/>
    </source>
</evidence>
<dbReference type="Pfam" id="PF07714">
    <property type="entry name" value="PK_Tyr_Ser-Thr"/>
    <property type="match status" value="1"/>
</dbReference>
<reference evidence="8" key="1">
    <citation type="submission" date="2021-02" db="EMBL/GenBank/DDBJ databases">
        <authorList>
            <person name="Nowell W R."/>
        </authorList>
    </citation>
    <scope>NUCLEOTIDE SEQUENCE</scope>
</reference>
<dbReference type="EMBL" id="CAJNOO010000296">
    <property type="protein sequence ID" value="CAF0894130.1"/>
    <property type="molecule type" value="Genomic_DNA"/>
</dbReference>
<dbReference type="GO" id="GO:0004674">
    <property type="term" value="F:protein serine/threonine kinase activity"/>
    <property type="evidence" value="ECO:0007669"/>
    <property type="project" value="TreeGrafter"/>
</dbReference>
<keyword evidence="5" id="KW-0067">ATP-binding</keyword>
<dbReference type="Gene3D" id="1.10.510.10">
    <property type="entry name" value="Transferase(Phosphotransferase) domain 1"/>
    <property type="match status" value="1"/>
</dbReference>
<feature type="binding site" evidence="5">
    <location>
        <position position="337"/>
    </location>
    <ligand>
        <name>ATP</name>
        <dbReference type="ChEBI" id="CHEBI:30616"/>
    </ligand>
</feature>
<dbReference type="PROSITE" id="PS50135">
    <property type="entry name" value="ZF_ZZ_2"/>
    <property type="match status" value="2"/>
</dbReference>
<organism evidence="8 9">
    <name type="scientific">Rotaria sordida</name>
    <dbReference type="NCBI Taxonomy" id="392033"/>
    <lineage>
        <taxon>Eukaryota</taxon>
        <taxon>Metazoa</taxon>
        <taxon>Spiralia</taxon>
        <taxon>Gnathifera</taxon>
        <taxon>Rotifera</taxon>
        <taxon>Eurotatoria</taxon>
        <taxon>Bdelloidea</taxon>
        <taxon>Philodinida</taxon>
        <taxon>Philodinidae</taxon>
        <taxon>Rotaria</taxon>
    </lineage>
</organism>
<protein>
    <submittedName>
        <fullName evidence="8">Uncharacterized protein</fullName>
    </submittedName>
</protein>
<dbReference type="SUPFAM" id="SSF57850">
    <property type="entry name" value="RING/U-box"/>
    <property type="match status" value="2"/>
</dbReference>
<dbReference type="InterPro" id="IPR001245">
    <property type="entry name" value="Ser-Thr/Tyr_kinase_cat_dom"/>
</dbReference>
<evidence type="ECO:0000256" key="5">
    <source>
        <dbReference type="PROSITE-ProRule" id="PRU10141"/>
    </source>
</evidence>
<dbReference type="InterPro" id="IPR043145">
    <property type="entry name" value="Znf_ZZ_sf"/>
</dbReference>
<dbReference type="PROSITE" id="PS00107">
    <property type="entry name" value="PROTEIN_KINASE_ATP"/>
    <property type="match status" value="1"/>
</dbReference>
<dbReference type="CDD" id="cd02338">
    <property type="entry name" value="ZZ_PCMF_like"/>
    <property type="match status" value="1"/>
</dbReference>
<evidence type="ECO:0000259" key="6">
    <source>
        <dbReference type="PROSITE" id="PS50011"/>
    </source>
</evidence>
<evidence type="ECO:0000313" key="8">
    <source>
        <dbReference type="EMBL" id="CAF0894130.1"/>
    </source>
</evidence>
<evidence type="ECO:0000256" key="1">
    <source>
        <dbReference type="ARBA" id="ARBA00022723"/>
    </source>
</evidence>
<keyword evidence="1" id="KW-0479">Metal-binding</keyword>
<dbReference type="InterPro" id="IPR051681">
    <property type="entry name" value="Ser/Thr_Kinases-Pseudokinases"/>
</dbReference>
<dbReference type="GO" id="GO:0004713">
    <property type="term" value="F:protein tyrosine kinase activity"/>
    <property type="evidence" value="ECO:0007669"/>
    <property type="project" value="InterPro"/>
</dbReference>
<feature type="domain" description="ZZ-type" evidence="7">
    <location>
        <begin position="163"/>
        <end position="219"/>
    </location>
</feature>
<proteinExistence type="predicted"/>
<dbReference type="GO" id="GO:0005524">
    <property type="term" value="F:ATP binding"/>
    <property type="evidence" value="ECO:0007669"/>
    <property type="project" value="UniProtKB-UniRule"/>
</dbReference>
<dbReference type="OrthoDB" id="4062651at2759"/>
<dbReference type="InterPro" id="IPR017441">
    <property type="entry name" value="Protein_kinase_ATP_BS"/>
</dbReference>
<keyword evidence="5" id="KW-0547">Nucleotide-binding</keyword>
<dbReference type="SMART" id="SM00291">
    <property type="entry name" value="ZnF_ZZ"/>
    <property type="match status" value="2"/>
</dbReference>
<name>A0A813Z695_9BILA</name>
<evidence type="ECO:0000259" key="7">
    <source>
        <dbReference type="PROSITE" id="PS50135"/>
    </source>
</evidence>
<keyword evidence="3" id="KW-0862">Zinc</keyword>
<dbReference type="InterPro" id="IPR008266">
    <property type="entry name" value="Tyr_kinase_AS"/>
</dbReference>
<evidence type="ECO:0000256" key="3">
    <source>
        <dbReference type="ARBA" id="ARBA00022833"/>
    </source>
</evidence>